<reference evidence="1" key="1">
    <citation type="submission" date="2022-02" db="EMBL/GenBank/DDBJ databases">
        <title>Plant Genome Project.</title>
        <authorList>
            <person name="Zhang R.-G."/>
        </authorList>
    </citation>
    <scope>NUCLEOTIDE SEQUENCE</scope>
    <source>
        <strain evidence="1">AT1</strain>
    </source>
</reference>
<sequence>MFEGFWGVEQGSDGGTRRRVSAAVETFRGLIGFQGQRTTRGTLKGTIRLFAINSLCAALGYPAIPGWIAIGGDPCDGTWQGVRCDSDLIVSITLVGANFGWTAGRQLGFFYCSARTVTQPLCLGLRNVHQRLKWLICWNVGSHSRRLSNNHIGGSIPSNLPVTLQALFLSDNMLTGSIPTSLSTLQQLVALSLNGNLLSGEILDAFQGLARLTNL</sequence>
<comment type="caution">
    <text evidence="1">The sequence shown here is derived from an EMBL/GenBank/DDBJ whole genome shotgun (WGS) entry which is preliminary data.</text>
</comment>
<keyword evidence="2" id="KW-1185">Reference proteome</keyword>
<dbReference type="Proteomes" id="UP001062846">
    <property type="component" value="Chromosome 6"/>
</dbReference>
<name>A0ACC0NGJ9_RHOML</name>
<protein>
    <submittedName>
        <fullName evidence="1">Uncharacterized protein</fullName>
    </submittedName>
</protein>
<organism evidence="1 2">
    <name type="scientific">Rhododendron molle</name>
    <name type="common">Chinese azalea</name>
    <name type="synonym">Azalea mollis</name>
    <dbReference type="NCBI Taxonomy" id="49168"/>
    <lineage>
        <taxon>Eukaryota</taxon>
        <taxon>Viridiplantae</taxon>
        <taxon>Streptophyta</taxon>
        <taxon>Embryophyta</taxon>
        <taxon>Tracheophyta</taxon>
        <taxon>Spermatophyta</taxon>
        <taxon>Magnoliopsida</taxon>
        <taxon>eudicotyledons</taxon>
        <taxon>Gunneridae</taxon>
        <taxon>Pentapetalae</taxon>
        <taxon>asterids</taxon>
        <taxon>Ericales</taxon>
        <taxon>Ericaceae</taxon>
        <taxon>Ericoideae</taxon>
        <taxon>Rhodoreae</taxon>
        <taxon>Rhododendron</taxon>
    </lineage>
</organism>
<gene>
    <name evidence="1" type="ORF">RHMOL_Rhmol06G0209000</name>
</gene>
<evidence type="ECO:0000313" key="2">
    <source>
        <dbReference type="Proteomes" id="UP001062846"/>
    </source>
</evidence>
<accession>A0ACC0NGJ9</accession>
<evidence type="ECO:0000313" key="1">
    <source>
        <dbReference type="EMBL" id="KAI8551727.1"/>
    </source>
</evidence>
<dbReference type="EMBL" id="CM046393">
    <property type="protein sequence ID" value="KAI8551727.1"/>
    <property type="molecule type" value="Genomic_DNA"/>
</dbReference>
<proteinExistence type="predicted"/>